<comment type="caution">
    <text evidence="1">The sequence shown here is derived from an EMBL/GenBank/DDBJ whole genome shotgun (WGS) entry which is preliminary data.</text>
</comment>
<evidence type="ECO:0000313" key="1">
    <source>
        <dbReference type="EMBL" id="TET44718.1"/>
    </source>
</evidence>
<protein>
    <submittedName>
        <fullName evidence="1">DUF721 domain-containing protein</fullName>
    </submittedName>
</protein>
<accession>A0A523UQA2</accession>
<proteinExistence type="predicted"/>
<reference evidence="1 2" key="1">
    <citation type="submission" date="2019-03" db="EMBL/GenBank/DDBJ databases">
        <title>Metabolic potential of uncultured bacteria and archaea associated with petroleum seepage in deep-sea sediments.</title>
        <authorList>
            <person name="Dong X."/>
            <person name="Hubert C."/>
        </authorList>
    </citation>
    <scope>NUCLEOTIDE SEQUENCE [LARGE SCALE GENOMIC DNA]</scope>
    <source>
        <strain evidence="1">E29_bin78</strain>
    </source>
</reference>
<dbReference type="PANTHER" id="PTHR36456:SF1">
    <property type="entry name" value="UPF0232 PROTEIN SCO3875"/>
    <property type="match status" value="1"/>
</dbReference>
<dbReference type="Proteomes" id="UP000320679">
    <property type="component" value="Unassembled WGS sequence"/>
</dbReference>
<organism evidence="1 2">
    <name type="scientific">Aerophobetes bacterium</name>
    <dbReference type="NCBI Taxonomy" id="2030807"/>
    <lineage>
        <taxon>Bacteria</taxon>
        <taxon>Candidatus Aerophobota</taxon>
    </lineage>
</organism>
<gene>
    <name evidence="1" type="ORF">E3J59_04765</name>
</gene>
<evidence type="ECO:0000313" key="2">
    <source>
        <dbReference type="Proteomes" id="UP000320679"/>
    </source>
</evidence>
<dbReference type="InterPro" id="IPR007922">
    <property type="entry name" value="DciA-like"/>
</dbReference>
<dbReference type="PANTHER" id="PTHR36456">
    <property type="entry name" value="UPF0232 PROTEIN SCO3875"/>
    <property type="match status" value="1"/>
</dbReference>
<name>A0A523UQA2_UNCAE</name>
<dbReference type="Pfam" id="PF05258">
    <property type="entry name" value="DciA"/>
    <property type="match status" value="1"/>
</dbReference>
<dbReference type="AlphaFoldDB" id="A0A523UQA2"/>
<dbReference type="EMBL" id="SOJK01000200">
    <property type="protein sequence ID" value="TET44718.1"/>
    <property type="molecule type" value="Genomic_DNA"/>
</dbReference>
<sequence length="170" mass="19732">MKRDAFPSRVGSVVGRVFKNLGIDKKIRQLEALSQWREVVGEKINLHTRPLAIRKRSLFVLVDSSPWLAQLSYIKHDIISEFNRRYGEGVVENIYFRLGEVKKAKSGKTRALIREGKTNPRLPKREVEKIEDILETVKDTSLSQVLRRILIKDRESSKKREEISQHSPNN</sequence>